<evidence type="ECO:0000256" key="2">
    <source>
        <dbReference type="ARBA" id="ARBA00022679"/>
    </source>
</evidence>
<feature type="coiled-coil region" evidence="3">
    <location>
        <begin position="573"/>
        <end position="628"/>
    </location>
</feature>
<evidence type="ECO:0000259" key="5">
    <source>
        <dbReference type="Pfam" id="PF22936"/>
    </source>
</evidence>
<dbReference type="EMBL" id="BKCJ010001803">
    <property type="protein sequence ID" value="GEU44133.1"/>
    <property type="molecule type" value="Genomic_DNA"/>
</dbReference>
<dbReference type="InterPro" id="IPR000863">
    <property type="entry name" value="Sulfotransferase_dom"/>
</dbReference>
<gene>
    <name evidence="6" type="ORF">Tci_016111</name>
</gene>
<dbReference type="GO" id="GO:0008146">
    <property type="term" value="F:sulfotransferase activity"/>
    <property type="evidence" value="ECO:0007669"/>
    <property type="project" value="InterPro"/>
</dbReference>
<protein>
    <submittedName>
        <fullName evidence="6">Flavonol 4'-sulfotransferase</fullName>
    </submittedName>
</protein>
<evidence type="ECO:0000256" key="3">
    <source>
        <dbReference type="SAM" id="Coils"/>
    </source>
</evidence>
<organism evidence="6">
    <name type="scientific">Tanacetum cinerariifolium</name>
    <name type="common">Dalmatian daisy</name>
    <name type="synonym">Chrysanthemum cinerariifolium</name>
    <dbReference type="NCBI Taxonomy" id="118510"/>
    <lineage>
        <taxon>Eukaryota</taxon>
        <taxon>Viridiplantae</taxon>
        <taxon>Streptophyta</taxon>
        <taxon>Embryophyta</taxon>
        <taxon>Tracheophyta</taxon>
        <taxon>Spermatophyta</taxon>
        <taxon>Magnoliopsida</taxon>
        <taxon>eudicotyledons</taxon>
        <taxon>Gunneridae</taxon>
        <taxon>Pentapetalae</taxon>
        <taxon>asterids</taxon>
        <taxon>campanulids</taxon>
        <taxon>Asterales</taxon>
        <taxon>Asteraceae</taxon>
        <taxon>Asteroideae</taxon>
        <taxon>Anthemideae</taxon>
        <taxon>Anthemidinae</taxon>
        <taxon>Tanacetum</taxon>
    </lineage>
</organism>
<dbReference type="SUPFAM" id="SSF52540">
    <property type="entry name" value="P-loop containing nucleoside triphosphate hydrolases"/>
    <property type="match status" value="1"/>
</dbReference>
<dbReference type="Pfam" id="PF22936">
    <property type="entry name" value="Pol_BBD"/>
    <property type="match status" value="1"/>
</dbReference>
<evidence type="ECO:0000256" key="1">
    <source>
        <dbReference type="ARBA" id="ARBA00005771"/>
    </source>
</evidence>
<comment type="similarity">
    <text evidence="1">Belongs to the sulfotransferase 1 family.</text>
</comment>
<accession>A0A6L2K456</accession>
<dbReference type="Gene3D" id="3.40.50.300">
    <property type="entry name" value="P-loop containing nucleotide triphosphate hydrolases"/>
    <property type="match status" value="1"/>
</dbReference>
<keyword evidence="2 6" id="KW-0808">Transferase</keyword>
<feature type="domain" description="Sulfotransferase" evidence="4">
    <location>
        <begin position="319"/>
        <end position="505"/>
    </location>
</feature>
<comment type="caution">
    <text evidence="6">The sequence shown here is derived from an EMBL/GenBank/DDBJ whole genome shotgun (WGS) entry which is preliminary data.</text>
</comment>
<keyword evidence="3" id="KW-0175">Coiled coil</keyword>
<dbReference type="InterPro" id="IPR027417">
    <property type="entry name" value="P-loop_NTPase"/>
</dbReference>
<sequence>MEVPIKVLGIPRWYDTPMCQRSVQIIPGLLRSRNELEEIHAMVEEKRCDKDENPKVIAPGMFKLNVSQCVSPISMSKSSCESNNVENLDTFSSVRRPKNIGVIWKKKGSSNTSNVGLSAISVSTLNKNVKRYSGKDLLACNDSHLGESSSAYVCNDAMNVSCDSRMNDLLDDNNFFIFDDESVRISPVSKMPFEKKPCDSMHIVQIYLWIIDSRCSKHMTGNRALLTNMVEKFLRTVRFSNNDFAVIAGYGDVVIGSMTIKKVYYVEVYSMEEIMKTLPQHTSSWSKGRLTFYMYEGFWNIKSFHEEVTFARQHYKAQPNDVLLCSSPKTGTTWLKALAFAIVSRNEFDESNSPLVTTLPHKIFPHLEFHLQKKSSFPVAATHLPYASLPKSVLTSNCKIVYIYRNIKDVIVSHYHFLREIKKLSMEDAPFQEAFDEFYQGISFYGPYWDHILGYWKASLERPGTILLLKYEDLKRDPMSHVKTLAEFLGYPFSREEENADLVDHAAPPGYFSELRHMHNEEFLGQYNINLARQVAMGSQLRLRFEQEAKLLQKSVAQVARRDQRIQARESEIKNLEALLETEAGMKRAVEEKSAGLSQELERMRAQFSELQVSNERLSQQVDALQQQVFGEETLKAAFEDYKRQQDQMVEQRCAKMDARLDAMSIDFDEELYPHMLTAIAGRRWVIGYGLRLATMKCAESLEMRQAFADVVSAGIDKGMSEGLKHGVEHGHAQRTVESLEAYDPEAEAKFSAALQSLKDLKLPLLDQLEGLRDAPMDVIMAFL</sequence>
<dbReference type="InterPro" id="IPR054722">
    <property type="entry name" value="PolX-like_BBD"/>
</dbReference>
<dbReference type="PANTHER" id="PTHR11783">
    <property type="entry name" value="SULFOTRANSFERASE SULT"/>
    <property type="match status" value="1"/>
</dbReference>
<evidence type="ECO:0000259" key="4">
    <source>
        <dbReference type="Pfam" id="PF00685"/>
    </source>
</evidence>
<name>A0A6L2K456_TANCI</name>
<dbReference type="Pfam" id="PF00685">
    <property type="entry name" value="Sulfotransfer_1"/>
    <property type="match status" value="1"/>
</dbReference>
<proteinExistence type="inferred from homology"/>
<feature type="domain" description="Retrovirus-related Pol polyprotein from transposon TNT 1-94-like beta-barrel" evidence="5">
    <location>
        <begin position="209"/>
        <end position="266"/>
    </location>
</feature>
<evidence type="ECO:0000313" key="6">
    <source>
        <dbReference type="EMBL" id="GEU44133.1"/>
    </source>
</evidence>
<reference evidence="6" key="1">
    <citation type="journal article" date="2019" name="Sci. Rep.">
        <title>Draft genome of Tanacetum cinerariifolium, the natural source of mosquito coil.</title>
        <authorList>
            <person name="Yamashiro T."/>
            <person name="Shiraishi A."/>
            <person name="Satake H."/>
            <person name="Nakayama K."/>
        </authorList>
    </citation>
    <scope>NUCLEOTIDE SEQUENCE</scope>
</reference>
<dbReference type="AlphaFoldDB" id="A0A6L2K456"/>